<evidence type="ECO:0000313" key="1">
    <source>
        <dbReference type="EMBL" id="QJA92297.1"/>
    </source>
</evidence>
<reference evidence="1" key="1">
    <citation type="submission" date="2020-03" db="EMBL/GenBank/DDBJ databases">
        <title>The deep terrestrial virosphere.</title>
        <authorList>
            <person name="Holmfeldt K."/>
            <person name="Nilsson E."/>
            <person name="Simone D."/>
            <person name="Lopez-Fernandez M."/>
            <person name="Wu X."/>
            <person name="de Brujin I."/>
            <person name="Lundin D."/>
            <person name="Andersson A."/>
            <person name="Bertilsson S."/>
            <person name="Dopson M."/>
        </authorList>
    </citation>
    <scope>NUCLEOTIDE SEQUENCE</scope>
    <source>
        <strain evidence="1">MM415B04737</strain>
    </source>
</reference>
<proteinExistence type="predicted"/>
<dbReference type="EMBL" id="MT143055">
    <property type="protein sequence ID" value="QJA92297.1"/>
    <property type="molecule type" value="Genomic_DNA"/>
</dbReference>
<gene>
    <name evidence="1" type="ORF">MM415B04737_0006</name>
</gene>
<dbReference type="InterPro" id="IPR021508">
    <property type="entry name" value="Gp17-like"/>
</dbReference>
<dbReference type="Pfam" id="PF11367">
    <property type="entry name" value="Tail_completion_gp17"/>
    <property type="match status" value="1"/>
</dbReference>
<protein>
    <recommendedName>
        <fullName evidence="2">Tail protein</fullName>
    </recommendedName>
</protein>
<dbReference type="InterPro" id="IPR053745">
    <property type="entry name" value="Viral_Tail_Comp_sf"/>
</dbReference>
<dbReference type="AlphaFoldDB" id="A0A6M3LAY7"/>
<sequence length="187" mass="21037">MISQVQVGFYNLLKLWPETSARNTAYTVGDVIKPTTYASHSYKCTTAGTSHASVEPTWTTTNGNTTTDGTAIFTCFDSKTYQVKAKQNDTVPYVTFGLLTESPIGTFADFEAIENLTFWVNCFSDKSTADLMEIADEVMDALDDKTLTVDNYTSMKCVREFISSPVWDSETNIFQINLRYRIWLDKS</sequence>
<accession>A0A6M3LAY7</accession>
<dbReference type="Gene3D" id="2.10.10.20">
    <property type="entry name" value="Carbohydrate-binding module superfamily 5/12"/>
    <property type="match status" value="1"/>
</dbReference>
<dbReference type="Gene3D" id="3.30.2000.30">
    <property type="match status" value="1"/>
</dbReference>
<name>A0A6M3LAY7_9ZZZZ</name>
<evidence type="ECO:0008006" key="2">
    <source>
        <dbReference type="Google" id="ProtNLM"/>
    </source>
</evidence>
<organism evidence="1">
    <name type="scientific">viral metagenome</name>
    <dbReference type="NCBI Taxonomy" id="1070528"/>
    <lineage>
        <taxon>unclassified sequences</taxon>
        <taxon>metagenomes</taxon>
        <taxon>organismal metagenomes</taxon>
    </lineage>
</organism>